<dbReference type="EMBL" id="CAIIXF020000011">
    <property type="protein sequence ID" value="CAH1799069.1"/>
    <property type="molecule type" value="Genomic_DNA"/>
</dbReference>
<evidence type="ECO:0000256" key="4">
    <source>
        <dbReference type="ARBA" id="ARBA00022728"/>
    </source>
</evidence>
<feature type="compositionally biased region" description="Low complexity" evidence="10">
    <location>
        <begin position="274"/>
        <end position="305"/>
    </location>
</feature>
<dbReference type="PANTHER" id="PTHR12111">
    <property type="entry name" value="SPLICING FACTOR YJU2"/>
    <property type="match status" value="1"/>
</dbReference>
<protein>
    <recommendedName>
        <fullName evidence="8">Splicing factor YJU2</fullName>
    </recommendedName>
</protein>
<feature type="compositionally biased region" description="Acidic residues" evidence="10">
    <location>
        <begin position="392"/>
        <end position="401"/>
    </location>
</feature>
<evidence type="ECO:0000256" key="9">
    <source>
        <dbReference type="SAM" id="Coils"/>
    </source>
</evidence>
<evidence type="ECO:0000256" key="1">
    <source>
        <dbReference type="ARBA" id="ARBA00004123"/>
    </source>
</evidence>
<feature type="binding site" evidence="8">
    <location>
        <position position="46"/>
    </location>
    <ligand>
        <name>Zn(2+)</name>
        <dbReference type="ChEBI" id="CHEBI:29105"/>
    </ligand>
</feature>
<comment type="subunit">
    <text evidence="8">Component of the spliceosome. Present in the activated B complex, the catalytically activated B* complex which catalyzes the branching, the catalytic step 1 C complex catalyzing the exon ligation, and the postcatalytic P complex containing the ligated exons (mRNA) and the excised lariat intron.</text>
</comment>
<dbReference type="Pfam" id="PF04502">
    <property type="entry name" value="Saf4_Yju2"/>
    <property type="match status" value="1"/>
</dbReference>
<reference evidence="11" key="1">
    <citation type="submission" date="2022-03" db="EMBL/GenBank/DDBJ databases">
        <authorList>
            <person name="Martin C."/>
        </authorList>
    </citation>
    <scope>NUCLEOTIDE SEQUENCE</scope>
</reference>
<evidence type="ECO:0000313" key="12">
    <source>
        <dbReference type="Proteomes" id="UP000749559"/>
    </source>
</evidence>
<evidence type="ECO:0000256" key="7">
    <source>
        <dbReference type="ARBA" id="ARBA00023242"/>
    </source>
</evidence>
<evidence type="ECO:0000256" key="2">
    <source>
        <dbReference type="ARBA" id="ARBA00022664"/>
    </source>
</evidence>
<dbReference type="InterPro" id="IPR043701">
    <property type="entry name" value="Yju2"/>
</dbReference>
<keyword evidence="2" id="KW-0507">mRNA processing</keyword>
<feature type="binding site" evidence="8">
    <location>
        <position position="80"/>
    </location>
    <ligand>
        <name>Zn(2+)</name>
        <dbReference type="ChEBI" id="CHEBI:29105"/>
    </ligand>
</feature>
<comment type="caution">
    <text evidence="11">The sequence shown here is derived from an EMBL/GenBank/DDBJ whole genome shotgun (WGS) entry which is preliminary data.</text>
</comment>
<keyword evidence="5 8" id="KW-0862">Zinc</keyword>
<accession>A0A8J1TCQ4</accession>
<evidence type="ECO:0000256" key="6">
    <source>
        <dbReference type="ARBA" id="ARBA00023187"/>
    </source>
</evidence>
<feature type="compositionally biased region" description="Polar residues" evidence="10">
    <location>
        <begin position="331"/>
        <end position="341"/>
    </location>
</feature>
<keyword evidence="7 8" id="KW-0539">Nucleus</keyword>
<feature type="compositionally biased region" description="Basic and acidic residues" evidence="10">
    <location>
        <begin position="367"/>
        <end position="376"/>
    </location>
</feature>
<evidence type="ECO:0000313" key="11">
    <source>
        <dbReference type="EMBL" id="CAH1799069.1"/>
    </source>
</evidence>
<feature type="compositionally biased region" description="Polar residues" evidence="10">
    <location>
        <begin position="309"/>
        <end position="324"/>
    </location>
</feature>
<name>A0A8J1TCQ4_OWEFU</name>
<keyword evidence="6" id="KW-0508">mRNA splicing</keyword>
<evidence type="ECO:0000256" key="10">
    <source>
        <dbReference type="SAM" id="MobiDB-lite"/>
    </source>
</evidence>
<dbReference type="GO" id="GO:0071006">
    <property type="term" value="C:U2-type catalytic step 1 spliceosome"/>
    <property type="evidence" value="ECO:0007669"/>
    <property type="project" value="UniProtKB-UniRule"/>
</dbReference>
<gene>
    <name evidence="11" type="ORF">OFUS_LOCUS23124</name>
</gene>
<keyword evidence="4 8" id="KW-0747">Spliceosome</keyword>
<feature type="coiled-coil region" evidence="9">
    <location>
        <begin position="134"/>
        <end position="192"/>
    </location>
</feature>
<proteinExistence type="inferred from homology"/>
<sequence length="401" mass="45270">MSERKVLNKYYPPDFDPAKVPRLKQAKNRQFTIRTMAPFNMRCSTCGEYIYKGKKFNSRSERVLDEDYLGLHIHRFYIRCPKCVSEITFKTDPENCDYKLENGAIRNFEAFTTAQKLEEKKIQEAKDEEANNPMLALENRTKASRNEIEALENLGELRDQNSRHAKVDLNELLEKKRLYEEHLQKLQDDEDEKFVNSVFGRNGNDSLKRLHDDSSSDEEEKKSSSKVKKITNVEKPTDFLSEKKTEQKTESWQKSVGSLKKSSLSGLVKKKKTVAASATSATAASDTSNTVADSDTNSTTQSNSDNRGDQNQINNELKSGTNSTSKDETSKTQQNDQNKNNSEVKEADVGYSDKEVADIIKSASTLKKKDATENKKSPKILGGLGFLGVDYSDSDSNDDSD</sequence>
<feature type="region of interest" description="Disordered" evidence="10">
    <location>
        <begin position="197"/>
        <end position="401"/>
    </location>
</feature>
<dbReference type="PANTHER" id="PTHR12111:SF1">
    <property type="entry name" value="SPLICING FACTOR YJU2"/>
    <property type="match status" value="1"/>
</dbReference>
<feature type="binding site" evidence="8">
    <location>
        <position position="83"/>
    </location>
    <ligand>
        <name>Zn(2+)</name>
        <dbReference type="ChEBI" id="CHEBI:29105"/>
    </ligand>
</feature>
<feature type="compositionally biased region" description="Basic and acidic residues" evidence="10">
    <location>
        <begin position="206"/>
        <end position="223"/>
    </location>
</feature>
<evidence type="ECO:0000256" key="5">
    <source>
        <dbReference type="ARBA" id="ARBA00022833"/>
    </source>
</evidence>
<dbReference type="Proteomes" id="UP000749559">
    <property type="component" value="Unassembled WGS sequence"/>
</dbReference>
<dbReference type="InterPro" id="IPR007590">
    <property type="entry name" value="Saf4/Yju2"/>
</dbReference>
<feature type="binding site" evidence="8">
    <location>
        <position position="43"/>
    </location>
    <ligand>
        <name>Zn(2+)</name>
        <dbReference type="ChEBI" id="CHEBI:29105"/>
    </ligand>
</feature>
<comment type="similarity">
    <text evidence="8">Belongs to the CWC16 family. YJU2 subfamily.</text>
</comment>
<keyword evidence="9" id="KW-0175">Coiled coil</keyword>
<feature type="compositionally biased region" description="Low complexity" evidence="10">
    <location>
        <begin position="254"/>
        <end position="267"/>
    </location>
</feature>
<keyword evidence="12" id="KW-1185">Reference proteome</keyword>
<keyword evidence="3 8" id="KW-0479">Metal-binding</keyword>
<feature type="compositionally biased region" description="Basic and acidic residues" evidence="10">
    <location>
        <begin position="342"/>
        <end position="358"/>
    </location>
</feature>
<dbReference type="GO" id="GO:0000349">
    <property type="term" value="P:generation of catalytic spliceosome for first transesterification step"/>
    <property type="evidence" value="ECO:0007669"/>
    <property type="project" value="UniProtKB-UniRule"/>
</dbReference>
<evidence type="ECO:0000256" key="3">
    <source>
        <dbReference type="ARBA" id="ARBA00022723"/>
    </source>
</evidence>
<organism evidence="11 12">
    <name type="scientific">Owenia fusiformis</name>
    <name type="common">Polychaete worm</name>
    <dbReference type="NCBI Taxonomy" id="6347"/>
    <lineage>
        <taxon>Eukaryota</taxon>
        <taxon>Metazoa</taxon>
        <taxon>Spiralia</taxon>
        <taxon>Lophotrochozoa</taxon>
        <taxon>Annelida</taxon>
        <taxon>Polychaeta</taxon>
        <taxon>Sedentaria</taxon>
        <taxon>Canalipalpata</taxon>
        <taxon>Sabellida</taxon>
        <taxon>Oweniida</taxon>
        <taxon>Oweniidae</taxon>
        <taxon>Owenia</taxon>
    </lineage>
</organism>
<dbReference type="OrthoDB" id="674963at2759"/>
<dbReference type="GO" id="GO:0046872">
    <property type="term" value="F:metal ion binding"/>
    <property type="evidence" value="ECO:0007669"/>
    <property type="project" value="UniProtKB-KW"/>
</dbReference>
<dbReference type="AlphaFoldDB" id="A0A8J1TCQ4"/>
<evidence type="ECO:0000256" key="8">
    <source>
        <dbReference type="HAMAP-Rule" id="MF_03226"/>
    </source>
</evidence>
<feature type="compositionally biased region" description="Basic and acidic residues" evidence="10">
    <location>
        <begin position="231"/>
        <end position="251"/>
    </location>
</feature>
<comment type="subcellular location">
    <subcellularLocation>
        <location evidence="1 8">Nucleus</location>
    </subcellularLocation>
</comment>
<comment type="function">
    <text evidence="8">Part of the spliceosome which catalyzes two sequential transesterification reactions, first the excision of the non-coding intron from pre-mRNA and then the ligation of the coding exons to form the mature mRNA. Plays a role in stabilizing the structure of the spliceosome catalytic core and docking of the branch helix into the active site, producing 5'-exon and lariat intron-3'-intermediates.</text>
</comment>
<dbReference type="HAMAP" id="MF_03226">
    <property type="entry name" value="YJU2"/>
    <property type="match status" value="1"/>
</dbReference>